<dbReference type="InterPro" id="IPR000605">
    <property type="entry name" value="Helicase_SF3_ssDNA/RNA_vir"/>
</dbReference>
<dbReference type="EMBL" id="JAFNEN010001103">
    <property type="protein sequence ID" value="KAG8174952.1"/>
    <property type="molecule type" value="Genomic_DNA"/>
</dbReference>
<dbReference type="GO" id="GO:0003723">
    <property type="term" value="F:RNA binding"/>
    <property type="evidence" value="ECO:0007669"/>
    <property type="project" value="InterPro"/>
</dbReference>
<organism evidence="2 3">
    <name type="scientific">Oedothorax gibbosus</name>
    <dbReference type="NCBI Taxonomy" id="931172"/>
    <lineage>
        <taxon>Eukaryota</taxon>
        <taxon>Metazoa</taxon>
        <taxon>Ecdysozoa</taxon>
        <taxon>Arthropoda</taxon>
        <taxon>Chelicerata</taxon>
        <taxon>Arachnida</taxon>
        <taxon>Araneae</taxon>
        <taxon>Araneomorphae</taxon>
        <taxon>Entelegynae</taxon>
        <taxon>Araneoidea</taxon>
        <taxon>Linyphiidae</taxon>
        <taxon>Erigoninae</taxon>
        <taxon>Oedothorax</taxon>
    </lineage>
</organism>
<dbReference type="AlphaFoldDB" id="A0AAV6TSR2"/>
<evidence type="ECO:0000313" key="2">
    <source>
        <dbReference type="EMBL" id="KAG8174952.1"/>
    </source>
</evidence>
<comment type="caution">
    <text evidence="2">The sequence shown here is derived from an EMBL/GenBank/DDBJ whole genome shotgun (WGS) entry which is preliminary data.</text>
</comment>
<reference evidence="2 3" key="1">
    <citation type="journal article" date="2022" name="Nat. Ecol. Evol.">
        <title>A masculinizing supergene underlies an exaggerated male reproductive morph in a spider.</title>
        <authorList>
            <person name="Hendrickx F."/>
            <person name="De Corte Z."/>
            <person name="Sonet G."/>
            <person name="Van Belleghem S.M."/>
            <person name="Kostlbacher S."/>
            <person name="Vangestel C."/>
        </authorList>
    </citation>
    <scope>NUCLEOTIDE SEQUENCE [LARGE SCALE GENOMIC DNA]</scope>
    <source>
        <strain evidence="2">W744_W776</strain>
    </source>
</reference>
<dbReference type="Pfam" id="PF00910">
    <property type="entry name" value="RNA_helicase"/>
    <property type="match status" value="1"/>
</dbReference>
<protein>
    <recommendedName>
        <fullName evidence="1">Helicase superfamily 3 single-stranded DNA/RNA virus domain-containing protein</fullName>
    </recommendedName>
</protein>
<dbReference type="GO" id="GO:0003724">
    <property type="term" value="F:RNA helicase activity"/>
    <property type="evidence" value="ECO:0007669"/>
    <property type="project" value="InterPro"/>
</dbReference>
<feature type="domain" description="Helicase superfamily 3 single-stranded DNA/RNA virus" evidence="1">
    <location>
        <begin position="87"/>
        <end position="130"/>
    </location>
</feature>
<name>A0AAV6TSR2_9ARAC</name>
<sequence length="140" mass="16274">MTSIRFALCEKCHLFLTSIRGLRQQENYYQERSQHGTGCYERLEAARANRIKDIETSYPGVYLRYKKTLESLATHRSTDLEVSCGTWICGPPRCGKDYAVRQLGTVYVKPLNKWWDGYDGEENVLISDVEPDHARWLGFF</sequence>
<dbReference type="Proteomes" id="UP000827092">
    <property type="component" value="Unassembled WGS sequence"/>
</dbReference>
<evidence type="ECO:0000259" key="1">
    <source>
        <dbReference type="Pfam" id="PF00910"/>
    </source>
</evidence>
<gene>
    <name evidence="2" type="ORF">JTE90_002474</name>
</gene>
<proteinExistence type="predicted"/>
<accession>A0AAV6TSR2</accession>
<evidence type="ECO:0000313" key="3">
    <source>
        <dbReference type="Proteomes" id="UP000827092"/>
    </source>
</evidence>
<keyword evidence="3" id="KW-1185">Reference proteome</keyword>